<feature type="compositionally biased region" description="Basic and acidic residues" evidence="10">
    <location>
        <begin position="328"/>
        <end position="338"/>
    </location>
</feature>
<dbReference type="PROSITE" id="PS00107">
    <property type="entry name" value="PROTEIN_KINASE_ATP"/>
    <property type="match status" value="1"/>
</dbReference>
<proteinExistence type="predicted"/>
<dbReference type="EMBL" id="JHEG02000059">
    <property type="protein sequence ID" value="KIE06985.1"/>
    <property type="molecule type" value="Genomic_DNA"/>
</dbReference>
<dbReference type="PANTHER" id="PTHR24363:SF0">
    <property type="entry name" value="SERINE_THREONINE KINASE LIKE DOMAIN CONTAINING 1"/>
    <property type="match status" value="1"/>
</dbReference>
<keyword evidence="6 9" id="KW-0067">ATP-binding</keyword>
<accession>A0A0C1R3X6</accession>
<evidence type="ECO:0000256" key="6">
    <source>
        <dbReference type="ARBA" id="ARBA00022840"/>
    </source>
</evidence>
<gene>
    <name evidence="13" type="ORF">DA73_0237855</name>
    <name evidence="12" type="ORF">DA73_0400032195</name>
</gene>
<feature type="compositionally biased region" description="Polar residues" evidence="10">
    <location>
        <begin position="356"/>
        <end position="370"/>
    </location>
</feature>
<dbReference type="AlphaFoldDB" id="A0A0C1R3X6"/>
<comment type="catalytic activity">
    <reaction evidence="7">
        <text>L-threonyl-[protein] + ATP = O-phospho-L-threonyl-[protein] + ADP + H(+)</text>
        <dbReference type="Rhea" id="RHEA:46608"/>
        <dbReference type="Rhea" id="RHEA-COMP:11060"/>
        <dbReference type="Rhea" id="RHEA-COMP:11605"/>
        <dbReference type="ChEBI" id="CHEBI:15378"/>
        <dbReference type="ChEBI" id="CHEBI:30013"/>
        <dbReference type="ChEBI" id="CHEBI:30616"/>
        <dbReference type="ChEBI" id="CHEBI:61977"/>
        <dbReference type="ChEBI" id="CHEBI:456216"/>
        <dbReference type="EC" id="2.7.11.1"/>
    </reaction>
</comment>
<dbReference type="STRING" id="1479485.DA73_0237855"/>
<organism evidence="13">
    <name type="scientific">Tolypothrix bouteillei VB521301</name>
    <dbReference type="NCBI Taxonomy" id="1479485"/>
    <lineage>
        <taxon>Bacteria</taxon>
        <taxon>Bacillati</taxon>
        <taxon>Cyanobacteriota</taxon>
        <taxon>Cyanophyceae</taxon>
        <taxon>Nostocales</taxon>
        <taxon>Tolypothrichaceae</taxon>
        <taxon>Tolypothrix</taxon>
    </lineage>
</organism>
<dbReference type="SUPFAM" id="SSF56112">
    <property type="entry name" value="Protein kinase-like (PK-like)"/>
    <property type="match status" value="1"/>
</dbReference>
<dbReference type="OrthoDB" id="437733at2"/>
<evidence type="ECO:0000313" key="14">
    <source>
        <dbReference type="Proteomes" id="UP000029738"/>
    </source>
</evidence>
<evidence type="ECO:0000256" key="10">
    <source>
        <dbReference type="SAM" id="MobiDB-lite"/>
    </source>
</evidence>
<evidence type="ECO:0000256" key="5">
    <source>
        <dbReference type="ARBA" id="ARBA00022777"/>
    </source>
</evidence>
<dbReference type="NCBIfam" id="NF045510">
    <property type="entry name" value="4Cys_prefix_kin"/>
    <property type="match status" value="1"/>
</dbReference>
<dbReference type="EC" id="2.7.11.1" evidence="1"/>
<evidence type="ECO:0000259" key="11">
    <source>
        <dbReference type="PROSITE" id="PS50011"/>
    </source>
</evidence>
<keyword evidence="3" id="KW-0808">Transferase</keyword>
<reference evidence="12" key="2">
    <citation type="submission" date="2019-11" db="EMBL/GenBank/DDBJ databases">
        <title>Improved Assembly of Tolypothrix boutellei genome.</title>
        <authorList>
            <person name="Sarangi A.N."/>
            <person name="Mukherjee M."/>
            <person name="Ghosh S."/>
            <person name="Singh D."/>
            <person name="Das A."/>
            <person name="Kant S."/>
            <person name="Prusty A."/>
            <person name="Tripathy S."/>
        </authorList>
    </citation>
    <scope>NUCLEOTIDE SEQUENCE</scope>
    <source>
        <strain evidence="12">VB521301</strain>
    </source>
</reference>
<name>A0A0C1R3X6_9CYAN</name>
<dbReference type="Proteomes" id="UP000029738">
    <property type="component" value="Unassembled WGS sequence"/>
</dbReference>
<dbReference type="RefSeq" id="WP_038074204.1">
    <property type="nucleotide sequence ID" value="NZ_JHEG04000001.1"/>
</dbReference>
<reference evidence="13" key="1">
    <citation type="journal article" date="2015" name="Genome Announc.">
        <title>Draft Genome Sequence of Tolypothrix boutellei Strain VB521301.</title>
        <authorList>
            <person name="Chandrababunaidu M.M."/>
            <person name="Singh D."/>
            <person name="Sen D."/>
            <person name="Bhan S."/>
            <person name="Das S."/>
            <person name="Gupta A."/>
            <person name="Adhikary S.P."/>
            <person name="Tripathy S."/>
        </authorList>
    </citation>
    <scope>NUCLEOTIDE SEQUENCE</scope>
    <source>
        <strain evidence="13">VB521301</strain>
    </source>
</reference>
<evidence type="ECO:0000313" key="12">
    <source>
        <dbReference type="EMBL" id="KAF3889615.1"/>
    </source>
</evidence>
<dbReference type="Pfam" id="PF00069">
    <property type="entry name" value="Pkinase"/>
    <property type="match status" value="1"/>
</dbReference>
<dbReference type="Gene3D" id="1.10.510.10">
    <property type="entry name" value="Transferase(Phosphotransferase) domain 1"/>
    <property type="match status" value="1"/>
</dbReference>
<feature type="compositionally biased region" description="Low complexity" evidence="10">
    <location>
        <begin position="339"/>
        <end position="355"/>
    </location>
</feature>
<evidence type="ECO:0000256" key="1">
    <source>
        <dbReference type="ARBA" id="ARBA00012513"/>
    </source>
</evidence>
<dbReference type="PANTHER" id="PTHR24363">
    <property type="entry name" value="SERINE/THREONINE PROTEIN KINASE"/>
    <property type="match status" value="1"/>
</dbReference>
<evidence type="ECO:0000256" key="9">
    <source>
        <dbReference type="PROSITE-ProRule" id="PRU10141"/>
    </source>
</evidence>
<dbReference type="PROSITE" id="PS50011">
    <property type="entry name" value="PROTEIN_KINASE_DOM"/>
    <property type="match status" value="1"/>
</dbReference>
<dbReference type="GO" id="GO:0004674">
    <property type="term" value="F:protein serine/threonine kinase activity"/>
    <property type="evidence" value="ECO:0007669"/>
    <property type="project" value="UniProtKB-KW"/>
</dbReference>
<evidence type="ECO:0000256" key="3">
    <source>
        <dbReference type="ARBA" id="ARBA00022679"/>
    </source>
</evidence>
<dbReference type="EMBL" id="JHEG04000001">
    <property type="protein sequence ID" value="KAF3889615.1"/>
    <property type="molecule type" value="Genomic_DNA"/>
</dbReference>
<keyword evidence="4 9" id="KW-0547">Nucleotide-binding</keyword>
<keyword evidence="2 13" id="KW-0723">Serine/threonine-protein kinase</keyword>
<comment type="caution">
    <text evidence="13">The sequence shown here is derived from an EMBL/GenBank/DDBJ whole genome shotgun (WGS) entry which is preliminary data.</text>
</comment>
<keyword evidence="14" id="KW-1185">Reference proteome</keyword>
<feature type="compositionally biased region" description="Polar residues" evidence="10">
    <location>
        <begin position="317"/>
        <end position="327"/>
    </location>
</feature>
<evidence type="ECO:0000313" key="13">
    <source>
        <dbReference type="EMBL" id="KIE06985.1"/>
    </source>
</evidence>
<evidence type="ECO:0000256" key="2">
    <source>
        <dbReference type="ARBA" id="ARBA00022527"/>
    </source>
</evidence>
<feature type="region of interest" description="Disordered" evidence="10">
    <location>
        <begin position="300"/>
        <end position="371"/>
    </location>
</feature>
<dbReference type="CDD" id="cd14014">
    <property type="entry name" value="STKc_PknB_like"/>
    <property type="match status" value="1"/>
</dbReference>
<dbReference type="SMART" id="SM00220">
    <property type="entry name" value="S_TKc"/>
    <property type="match status" value="1"/>
</dbReference>
<protein>
    <recommendedName>
        <fullName evidence="1">non-specific serine/threonine protein kinase</fullName>
        <ecNumber evidence="1">2.7.11.1</ecNumber>
    </recommendedName>
</protein>
<evidence type="ECO:0000256" key="7">
    <source>
        <dbReference type="ARBA" id="ARBA00047899"/>
    </source>
</evidence>
<dbReference type="InterPro" id="IPR011009">
    <property type="entry name" value="Kinase-like_dom_sf"/>
</dbReference>
<sequence length="392" mass="43723">MSYCLNPFCPNPQHTNDGKFCLTCGSKLLLKERYRAIKPLGQGGFGRTFLAVDEDKPSKPRCVIKQFFPQAQGTSTVEKAVELFTQEAMRLDELGKHPQIPELLAYFTQDDRQYLVQEFIDGLNLAEELAQRGAFNEAEIRHLLNDLLPVLQFCHERQVIHRDIKPENIIQRRSTASAIGNLVLVDFGAAKAATYTALNRTGTSIGSPEYVAPEQIRGKAVFASDIFSLGVTCIHLLTQCSPFDIYDTYNATWVWQQHLKTPVSNELRYILDKMLEPTVAQRYQTVNAVLTDLNRQQQVALASPTPVTPVSTPPAPQKSTSANSTNDIIDKELQEIKTKLLGGRSGGNSNNVNKNTQFQPTQKPQPSSKSIIDDELEELKAKYKNANPDSAD</sequence>
<evidence type="ECO:0000256" key="8">
    <source>
        <dbReference type="ARBA" id="ARBA00048679"/>
    </source>
</evidence>
<keyword evidence="5 13" id="KW-0418">Kinase</keyword>
<feature type="domain" description="Protein kinase" evidence="11">
    <location>
        <begin position="34"/>
        <end position="301"/>
    </location>
</feature>
<feature type="binding site" evidence="9">
    <location>
        <position position="65"/>
    </location>
    <ligand>
        <name>ATP</name>
        <dbReference type="ChEBI" id="CHEBI:30616"/>
    </ligand>
</feature>
<dbReference type="GO" id="GO:0005524">
    <property type="term" value="F:ATP binding"/>
    <property type="evidence" value="ECO:0007669"/>
    <property type="project" value="UniProtKB-UniRule"/>
</dbReference>
<evidence type="ECO:0000256" key="4">
    <source>
        <dbReference type="ARBA" id="ARBA00022741"/>
    </source>
</evidence>
<comment type="catalytic activity">
    <reaction evidence="8">
        <text>L-seryl-[protein] + ATP = O-phospho-L-seryl-[protein] + ADP + H(+)</text>
        <dbReference type="Rhea" id="RHEA:17989"/>
        <dbReference type="Rhea" id="RHEA-COMP:9863"/>
        <dbReference type="Rhea" id="RHEA-COMP:11604"/>
        <dbReference type="ChEBI" id="CHEBI:15378"/>
        <dbReference type="ChEBI" id="CHEBI:29999"/>
        <dbReference type="ChEBI" id="CHEBI:30616"/>
        <dbReference type="ChEBI" id="CHEBI:83421"/>
        <dbReference type="ChEBI" id="CHEBI:456216"/>
        <dbReference type="EC" id="2.7.11.1"/>
    </reaction>
</comment>
<dbReference type="InterPro" id="IPR017441">
    <property type="entry name" value="Protein_kinase_ATP_BS"/>
</dbReference>
<dbReference type="InterPro" id="IPR000719">
    <property type="entry name" value="Prot_kinase_dom"/>
</dbReference>